<feature type="compositionally biased region" description="Low complexity" evidence="1">
    <location>
        <begin position="55"/>
        <end position="72"/>
    </location>
</feature>
<dbReference type="AlphaFoldDB" id="A0AAD9XSA5"/>
<comment type="caution">
    <text evidence="2">The sequence shown here is derived from an EMBL/GenBank/DDBJ whole genome shotgun (WGS) entry which is preliminary data.</text>
</comment>
<gene>
    <name evidence="2" type="ORF">Ddye_003438</name>
</gene>
<reference evidence="2" key="1">
    <citation type="journal article" date="2023" name="Plant J.">
        <title>Genome sequences and population genomics provide insights into the demographic history, inbreeding, and mutation load of two 'living fossil' tree species of Dipteronia.</title>
        <authorList>
            <person name="Feng Y."/>
            <person name="Comes H.P."/>
            <person name="Chen J."/>
            <person name="Zhu S."/>
            <person name="Lu R."/>
            <person name="Zhang X."/>
            <person name="Li P."/>
            <person name="Qiu J."/>
            <person name="Olsen K.M."/>
            <person name="Qiu Y."/>
        </authorList>
    </citation>
    <scope>NUCLEOTIDE SEQUENCE</scope>
    <source>
        <strain evidence="2">KIB01</strain>
    </source>
</reference>
<proteinExistence type="predicted"/>
<sequence>MSSGHRSSGYTNEEDTHLCHVYLDVSQNPIIDIPKFSNDTSPPQLSQRRMVDICSSQSDTPSTESPTSPNLTSSTFSLHLIDGLILMIAAQIEARKWAVKELWEEQKIFQKDLSSEPDPTVREYYQTERTRILTKKAQQGQ</sequence>
<dbReference type="Proteomes" id="UP001280121">
    <property type="component" value="Unassembled WGS sequence"/>
</dbReference>
<evidence type="ECO:0000313" key="2">
    <source>
        <dbReference type="EMBL" id="KAK2664864.1"/>
    </source>
</evidence>
<accession>A0AAD9XSA5</accession>
<organism evidence="2 3">
    <name type="scientific">Dipteronia dyeriana</name>
    <dbReference type="NCBI Taxonomy" id="168575"/>
    <lineage>
        <taxon>Eukaryota</taxon>
        <taxon>Viridiplantae</taxon>
        <taxon>Streptophyta</taxon>
        <taxon>Embryophyta</taxon>
        <taxon>Tracheophyta</taxon>
        <taxon>Spermatophyta</taxon>
        <taxon>Magnoliopsida</taxon>
        <taxon>eudicotyledons</taxon>
        <taxon>Gunneridae</taxon>
        <taxon>Pentapetalae</taxon>
        <taxon>rosids</taxon>
        <taxon>malvids</taxon>
        <taxon>Sapindales</taxon>
        <taxon>Sapindaceae</taxon>
        <taxon>Hippocastanoideae</taxon>
        <taxon>Acereae</taxon>
        <taxon>Dipteronia</taxon>
    </lineage>
</organism>
<feature type="compositionally biased region" description="Polar residues" evidence="1">
    <location>
        <begin position="37"/>
        <end position="47"/>
    </location>
</feature>
<keyword evidence="3" id="KW-1185">Reference proteome</keyword>
<name>A0AAD9XSA5_9ROSI</name>
<evidence type="ECO:0000256" key="1">
    <source>
        <dbReference type="SAM" id="MobiDB-lite"/>
    </source>
</evidence>
<evidence type="ECO:0000313" key="3">
    <source>
        <dbReference type="Proteomes" id="UP001280121"/>
    </source>
</evidence>
<protein>
    <submittedName>
        <fullName evidence="2">Uncharacterized protein</fullName>
    </submittedName>
</protein>
<feature type="region of interest" description="Disordered" evidence="1">
    <location>
        <begin position="33"/>
        <end position="72"/>
    </location>
</feature>
<dbReference type="EMBL" id="JANJYI010000001">
    <property type="protein sequence ID" value="KAK2664864.1"/>
    <property type="molecule type" value="Genomic_DNA"/>
</dbReference>